<dbReference type="Proteomes" id="UP001165060">
    <property type="component" value="Unassembled WGS sequence"/>
</dbReference>
<feature type="compositionally biased region" description="Basic residues" evidence="1">
    <location>
        <begin position="43"/>
        <end position="62"/>
    </location>
</feature>
<protein>
    <submittedName>
        <fullName evidence="2">Uncharacterized protein</fullName>
    </submittedName>
</protein>
<evidence type="ECO:0000313" key="3">
    <source>
        <dbReference type="Proteomes" id="UP001165060"/>
    </source>
</evidence>
<gene>
    <name evidence="2" type="ORF">TeGR_g9591</name>
</gene>
<accession>A0ABQ6N3I0</accession>
<feature type="region of interest" description="Disordered" evidence="1">
    <location>
        <begin position="178"/>
        <end position="280"/>
    </location>
</feature>
<organism evidence="2 3">
    <name type="scientific">Tetraparma gracilis</name>
    <dbReference type="NCBI Taxonomy" id="2962635"/>
    <lineage>
        <taxon>Eukaryota</taxon>
        <taxon>Sar</taxon>
        <taxon>Stramenopiles</taxon>
        <taxon>Ochrophyta</taxon>
        <taxon>Bolidophyceae</taxon>
        <taxon>Parmales</taxon>
        <taxon>Triparmaceae</taxon>
        <taxon>Tetraparma</taxon>
    </lineage>
</organism>
<name>A0ABQ6N3I0_9STRA</name>
<comment type="caution">
    <text evidence="2">The sequence shown here is derived from an EMBL/GenBank/DDBJ whole genome shotgun (WGS) entry which is preliminary data.</text>
</comment>
<proteinExistence type="predicted"/>
<reference evidence="2 3" key="1">
    <citation type="journal article" date="2023" name="Commun. Biol.">
        <title>Genome analysis of Parmales, the sister group of diatoms, reveals the evolutionary specialization of diatoms from phago-mixotrophs to photoautotrophs.</title>
        <authorList>
            <person name="Ban H."/>
            <person name="Sato S."/>
            <person name="Yoshikawa S."/>
            <person name="Yamada K."/>
            <person name="Nakamura Y."/>
            <person name="Ichinomiya M."/>
            <person name="Sato N."/>
            <person name="Blanc-Mathieu R."/>
            <person name="Endo H."/>
            <person name="Kuwata A."/>
            <person name="Ogata H."/>
        </authorList>
    </citation>
    <scope>NUCLEOTIDE SEQUENCE [LARGE SCALE GENOMIC DNA]</scope>
</reference>
<feature type="region of interest" description="Disordered" evidence="1">
    <location>
        <begin position="36"/>
        <end position="150"/>
    </location>
</feature>
<evidence type="ECO:0000313" key="2">
    <source>
        <dbReference type="EMBL" id="GMI39124.1"/>
    </source>
</evidence>
<keyword evidence="3" id="KW-1185">Reference proteome</keyword>
<evidence type="ECO:0000256" key="1">
    <source>
        <dbReference type="SAM" id="MobiDB-lite"/>
    </source>
</evidence>
<feature type="compositionally biased region" description="Polar residues" evidence="1">
    <location>
        <begin position="82"/>
        <end position="91"/>
    </location>
</feature>
<feature type="compositionally biased region" description="Pro residues" evidence="1">
    <location>
        <begin position="68"/>
        <end position="80"/>
    </location>
</feature>
<sequence length="321" mass="34616">MPRTTRSKKGPNFGIYANEYVAVSYEVEDLGIIEQEPPESSLQKKKAAAAAKRKQQQQRRQPKQPLHDPAPPPAAPPPPRNVQFTSSTTAPEHTPDASGDPPSSPDPMQTSPQSRKAAPYARIPTAVLQPARHQSLYAKNRPLQGKNARHVGAPFEKWKVDSKMVDRNLLTIEKDAEYAQAQRKKGKGVGGGEGEGNNRRARPTTAGSQRGGGGEGVVPGSPTKTRRPQSAHVNYPGRPGTGGGRVHDKPRWNVESALDESRRPFPKLTQHPGFDTNRAERAAEAWGARWKPVDQRFFATTATGYGGGEAGRSSPGGGVGL</sequence>
<dbReference type="EMBL" id="BRYB01002070">
    <property type="protein sequence ID" value="GMI39124.1"/>
    <property type="molecule type" value="Genomic_DNA"/>
</dbReference>